<gene>
    <name evidence="6" type="ORF">EZS28_008981</name>
</gene>
<dbReference type="InterPro" id="IPR018499">
    <property type="entry name" value="Tetraspanin/Peripherin"/>
</dbReference>
<keyword evidence="2 5" id="KW-0812">Transmembrane</keyword>
<feature type="transmembrane region" description="Helical" evidence="5">
    <location>
        <begin position="185"/>
        <end position="206"/>
    </location>
</feature>
<organism evidence="6 7">
    <name type="scientific">Streblomastix strix</name>
    <dbReference type="NCBI Taxonomy" id="222440"/>
    <lineage>
        <taxon>Eukaryota</taxon>
        <taxon>Metamonada</taxon>
        <taxon>Preaxostyla</taxon>
        <taxon>Oxymonadida</taxon>
        <taxon>Streblomastigidae</taxon>
        <taxon>Streblomastix</taxon>
    </lineage>
</organism>
<feature type="transmembrane region" description="Helical" evidence="5">
    <location>
        <begin position="487"/>
        <end position="509"/>
    </location>
</feature>
<sequence>MFCGKKNEQSPVCSIVFRIINLVYLIVGVVLLVMGIYYAVTLGEMVSVAVGLIILGIVIGVVSIFGCCGASYESKNDDAFCGSLLFLTIFFVASLAAGVFLILIGFICITSPDLIQGTIKTKIDGYEDVVKKTGHTWDENLDSLIKNLNAIGAVAIALGLVVLIGWLFSLYLMGLTNFLKMSITFGSLILAVLGFFILVISAFLYWSNSAVSPGDASYLVVLAFVLGLLFLGIGLFGFIASCIFFKSQARVKFIIIIYGFILIGFIVILVIFGILSLVYAGKLSKDVADRIKWAKERQTIEDIGIGNKDIKHFMDLINEDEIEKVDEITKFPYGSVGGYIQDLRKSCDIDKILGIEVVDKDEKETEEEGEFTFLNSSCLDLFESVLNYSCSGDTASEQNRIALCTVLPYEERVVTDDDKTNTESNVVNYKVTNENRYPGDTDEQVENACKCIKITEIKQKAGRQGVESLVVVVGLASALFGAGVLDVAGICFFALVFLSCYVALASFILGCRKYKQPKRV</sequence>
<feature type="transmembrane region" description="Helical" evidence="5">
    <location>
        <begin position="257"/>
        <end position="280"/>
    </location>
</feature>
<feature type="transmembrane region" description="Helical" evidence="5">
    <location>
        <begin position="84"/>
        <end position="107"/>
    </location>
</feature>
<keyword evidence="3 5" id="KW-1133">Transmembrane helix</keyword>
<proteinExistence type="predicted"/>
<evidence type="ECO:0000256" key="4">
    <source>
        <dbReference type="ARBA" id="ARBA00023136"/>
    </source>
</evidence>
<dbReference type="Pfam" id="PF00335">
    <property type="entry name" value="Tetraspanin"/>
    <property type="match status" value="1"/>
</dbReference>
<protein>
    <submittedName>
        <fullName evidence="6">Uncharacterized protein</fullName>
    </submittedName>
</protein>
<accession>A0A5J4WKV4</accession>
<dbReference type="EMBL" id="SNRW01001670">
    <property type="protein sequence ID" value="KAA6395491.1"/>
    <property type="molecule type" value="Genomic_DNA"/>
</dbReference>
<name>A0A5J4WKV4_9EUKA</name>
<feature type="transmembrane region" description="Helical" evidence="5">
    <location>
        <begin position="21"/>
        <end position="40"/>
    </location>
</feature>
<feature type="transmembrane region" description="Helical" evidence="5">
    <location>
        <begin position="218"/>
        <end position="245"/>
    </location>
</feature>
<dbReference type="GO" id="GO:0016020">
    <property type="term" value="C:membrane"/>
    <property type="evidence" value="ECO:0007669"/>
    <property type="project" value="UniProtKB-SubCell"/>
</dbReference>
<feature type="transmembrane region" description="Helical" evidence="5">
    <location>
        <begin position="46"/>
        <end position="72"/>
    </location>
</feature>
<dbReference type="AlphaFoldDB" id="A0A5J4WKV4"/>
<evidence type="ECO:0000256" key="2">
    <source>
        <dbReference type="ARBA" id="ARBA00022692"/>
    </source>
</evidence>
<dbReference type="PRINTS" id="PR00259">
    <property type="entry name" value="TMFOUR"/>
</dbReference>
<evidence type="ECO:0000313" key="7">
    <source>
        <dbReference type="Proteomes" id="UP000324800"/>
    </source>
</evidence>
<comment type="caution">
    <text evidence="6">The sequence shown here is derived from an EMBL/GenBank/DDBJ whole genome shotgun (WGS) entry which is preliminary data.</text>
</comment>
<evidence type="ECO:0000256" key="5">
    <source>
        <dbReference type="SAM" id="Phobius"/>
    </source>
</evidence>
<dbReference type="Proteomes" id="UP000324800">
    <property type="component" value="Unassembled WGS sequence"/>
</dbReference>
<reference evidence="6 7" key="1">
    <citation type="submission" date="2019-03" db="EMBL/GenBank/DDBJ databases">
        <title>Single cell metagenomics reveals metabolic interactions within the superorganism composed of flagellate Streblomastix strix and complex community of Bacteroidetes bacteria on its surface.</title>
        <authorList>
            <person name="Treitli S.C."/>
            <person name="Kolisko M."/>
            <person name="Husnik F."/>
            <person name="Keeling P."/>
            <person name="Hampl V."/>
        </authorList>
    </citation>
    <scope>NUCLEOTIDE SEQUENCE [LARGE SCALE GENOMIC DNA]</scope>
    <source>
        <strain evidence="6">ST1C</strain>
    </source>
</reference>
<feature type="transmembrane region" description="Helical" evidence="5">
    <location>
        <begin position="150"/>
        <end position="173"/>
    </location>
</feature>
<keyword evidence="4 5" id="KW-0472">Membrane</keyword>
<evidence type="ECO:0000256" key="1">
    <source>
        <dbReference type="ARBA" id="ARBA00004141"/>
    </source>
</evidence>
<comment type="subcellular location">
    <subcellularLocation>
        <location evidence="1">Membrane</location>
        <topology evidence="1">Multi-pass membrane protein</topology>
    </subcellularLocation>
</comment>
<evidence type="ECO:0000256" key="3">
    <source>
        <dbReference type="ARBA" id="ARBA00022989"/>
    </source>
</evidence>
<evidence type="ECO:0000313" key="6">
    <source>
        <dbReference type="EMBL" id="KAA6395491.1"/>
    </source>
</evidence>